<reference evidence="5" key="1">
    <citation type="submission" date="2020-11" db="EMBL/GenBank/DDBJ databases">
        <authorList>
            <person name="Tran Van P."/>
        </authorList>
    </citation>
    <scope>NUCLEOTIDE SEQUENCE</scope>
</reference>
<dbReference type="PANTHER" id="PTHR19302:SF13">
    <property type="entry name" value="GAMMA-TUBULIN COMPLEX COMPONENT 2"/>
    <property type="match status" value="1"/>
</dbReference>
<dbReference type="GO" id="GO:0051321">
    <property type="term" value="P:meiotic cell cycle"/>
    <property type="evidence" value="ECO:0007669"/>
    <property type="project" value="TreeGrafter"/>
</dbReference>
<feature type="non-terminal residue" evidence="5">
    <location>
        <position position="1"/>
    </location>
</feature>
<evidence type="ECO:0000256" key="1">
    <source>
        <dbReference type="ARBA" id="ARBA00022490"/>
    </source>
</evidence>
<dbReference type="GO" id="GO:0000930">
    <property type="term" value="C:gamma-tubulin complex"/>
    <property type="evidence" value="ECO:0007669"/>
    <property type="project" value="TreeGrafter"/>
</dbReference>
<dbReference type="GO" id="GO:0031122">
    <property type="term" value="P:cytoplasmic microtubule organization"/>
    <property type="evidence" value="ECO:0007669"/>
    <property type="project" value="TreeGrafter"/>
</dbReference>
<dbReference type="GO" id="GO:0000922">
    <property type="term" value="C:spindle pole"/>
    <property type="evidence" value="ECO:0007669"/>
    <property type="project" value="InterPro"/>
</dbReference>
<dbReference type="AlphaFoldDB" id="A0A7R8ZSS5"/>
<dbReference type="GO" id="GO:0005874">
    <property type="term" value="C:microtubule"/>
    <property type="evidence" value="ECO:0007669"/>
    <property type="project" value="UniProtKB-KW"/>
</dbReference>
<keyword evidence="1 4" id="KW-0963">Cytoplasm</keyword>
<comment type="similarity">
    <text evidence="4">Belongs to the TUBGCP family.</text>
</comment>
<keyword evidence="2 4" id="KW-0493">Microtubule</keyword>
<name>A0A7R8ZSS5_9CRUS</name>
<evidence type="ECO:0000313" key="5">
    <source>
        <dbReference type="EMBL" id="CAD7235603.1"/>
    </source>
</evidence>
<dbReference type="InterPro" id="IPR007259">
    <property type="entry name" value="GCP"/>
</dbReference>
<evidence type="ECO:0000256" key="2">
    <source>
        <dbReference type="ARBA" id="ARBA00022701"/>
    </source>
</evidence>
<proteinExistence type="inferred from homology"/>
<dbReference type="Pfam" id="PF17681">
    <property type="entry name" value="GCP_N_terminal"/>
    <property type="match status" value="1"/>
</dbReference>
<dbReference type="GO" id="GO:0051011">
    <property type="term" value="F:microtubule minus-end binding"/>
    <property type="evidence" value="ECO:0007669"/>
    <property type="project" value="TreeGrafter"/>
</dbReference>
<keyword evidence="3 4" id="KW-0206">Cytoskeleton</keyword>
<evidence type="ECO:0000256" key="4">
    <source>
        <dbReference type="RuleBase" id="RU363050"/>
    </source>
</evidence>
<evidence type="ECO:0000256" key="3">
    <source>
        <dbReference type="ARBA" id="ARBA00023212"/>
    </source>
</evidence>
<dbReference type="GO" id="GO:0007020">
    <property type="term" value="P:microtubule nucleation"/>
    <property type="evidence" value="ECO:0007669"/>
    <property type="project" value="InterPro"/>
</dbReference>
<gene>
    <name evidence="5" type="ORF">CTOB1V02_LOCUS13418</name>
</gene>
<dbReference type="GO" id="GO:0043015">
    <property type="term" value="F:gamma-tubulin binding"/>
    <property type="evidence" value="ECO:0007669"/>
    <property type="project" value="InterPro"/>
</dbReference>
<organism evidence="5">
    <name type="scientific">Cyprideis torosa</name>
    <dbReference type="NCBI Taxonomy" id="163714"/>
    <lineage>
        <taxon>Eukaryota</taxon>
        <taxon>Metazoa</taxon>
        <taxon>Ecdysozoa</taxon>
        <taxon>Arthropoda</taxon>
        <taxon>Crustacea</taxon>
        <taxon>Oligostraca</taxon>
        <taxon>Ostracoda</taxon>
        <taxon>Podocopa</taxon>
        <taxon>Podocopida</taxon>
        <taxon>Cytherocopina</taxon>
        <taxon>Cytheroidea</taxon>
        <taxon>Cytherideidae</taxon>
        <taxon>Cyprideis</taxon>
    </lineage>
</organism>
<dbReference type="GO" id="GO:0000278">
    <property type="term" value="P:mitotic cell cycle"/>
    <property type="evidence" value="ECO:0007669"/>
    <property type="project" value="TreeGrafter"/>
</dbReference>
<dbReference type="EMBL" id="OB673695">
    <property type="protein sequence ID" value="CAD7235603.1"/>
    <property type="molecule type" value="Genomic_DNA"/>
</dbReference>
<dbReference type="InterPro" id="IPR041470">
    <property type="entry name" value="GCP_N"/>
</dbReference>
<comment type="subcellular location">
    <subcellularLocation>
        <location evidence="4">Cytoplasm</location>
        <location evidence="4">Cytoskeleton</location>
        <location evidence="4">Microtubule organizing center</location>
    </subcellularLocation>
</comment>
<dbReference type="PANTHER" id="PTHR19302">
    <property type="entry name" value="GAMMA TUBULIN COMPLEX PROTEIN"/>
    <property type="match status" value="1"/>
</dbReference>
<sequence length="269" mass="29732">MKQQQRRSRVPDEGLLGVDIRGNSRAPDWLVEPKTKSWDIPFDSSSMSSSSNVPGRLGALPPAAQERALIEDLLNLLQGVPGEYIVPEKPAGGRRSGMGEGDIMTFSVDPTVERTLSDLAHELLPLVVWHHTIVGFVDSCASYIAGLVLQALGATIESILHDYDVHLAELASEMHNGKLNLRKMNLYLSPIKDNFKKLNTIVTSIRKSESRGGQVLSLLHEFTIEESLVGTTEELCCTLTKAACVPYMKMLEKWVYHGVIQDPHYEVGK</sequence>
<protein>
    <recommendedName>
        <fullName evidence="4">Gamma-tubulin complex component</fullName>
    </recommendedName>
</protein>
<dbReference type="OrthoDB" id="2192946at2759"/>
<accession>A0A7R8ZSS5</accession>
<dbReference type="GO" id="GO:0051225">
    <property type="term" value="P:spindle assembly"/>
    <property type="evidence" value="ECO:0007669"/>
    <property type="project" value="TreeGrafter"/>
</dbReference>